<gene>
    <name evidence="1" type="ORF">CBQ26_00665</name>
</gene>
<organism evidence="1 2">
    <name type="scientific">Deinococcus indicus</name>
    <dbReference type="NCBI Taxonomy" id="223556"/>
    <lineage>
        <taxon>Bacteria</taxon>
        <taxon>Thermotogati</taxon>
        <taxon>Deinococcota</taxon>
        <taxon>Deinococci</taxon>
        <taxon>Deinococcales</taxon>
        <taxon>Deinococcaceae</taxon>
        <taxon>Deinococcus</taxon>
    </lineage>
</organism>
<protein>
    <submittedName>
        <fullName evidence="1">Uncharacterized protein</fullName>
    </submittedName>
</protein>
<evidence type="ECO:0000313" key="1">
    <source>
        <dbReference type="EMBL" id="OWL99004.1"/>
    </source>
</evidence>
<name>A0A246BTI9_9DEIO</name>
<dbReference type="AlphaFoldDB" id="A0A246BTI9"/>
<sequence length="107" mass="11740">MVARAISADPAAQAPAANLLIDEPPPLLELLAILETAGFEYKLARRIRDGAPLYYATVWHPTWAALGRGYVRRVTDTDAPGALIRALDEALRWHGKTRRRPAVPESA</sequence>
<comment type="caution">
    <text evidence="1">The sequence shown here is derived from an EMBL/GenBank/DDBJ whole genome shotgun (WGS) entry which is preliminary data.</text>
</comment>
<dbReference type="Proteomes" id="UP000197208">
    <property type="component" value="Unassembled WGS sequence"/>
</dbReference>
<accession>A0A246BTI9</accession>
<evidence type="ECO:0000313" key="2">
    <source>
        <dbReference type="Proteomes" id="UP000197208"/>
    </source>
</evidence>
<keyword evidence="2" id="KW-1185">Reference proteome</keyword>
<proteinExistence type="predicted"/>
<reference evidence="1 2" key="1">
    <citation type="submission" date="2017-05" db="EMBL/GenBank/DDBJ databases">
        <title>De novo genome assembly of Deniococcus indicus strain DR1.</title>
        <authorList>
            <person name="Chauhan D."/>
            <person name="Yennamalli R.M."/>
            <person name="Priyadarshini R."/>
        </authorList>
    </citation>
    <scope>NUCLEOTIDE SEQUENCE [LARGE SCALE GENOMIC DNA]</scope>
    <source>
        <strain evidence="1 2">DR1</strain>
    </source>
</reference>
<dbReference type="EMBL" id="NHMK01000003">
    <property type="protein sequence ID" value="OWL99004.1"/>
    <property type="molecule type" value="Genomic_DNA"/>
</dbReference>